<dbReference type="HOGENOM" id="CLU_3365260_0_0_6"/>
<keyword evidence="2" id="KW-1185">Reference proteome</keyword>
<proteinExistence type="predicted"/>
<protein>
    <submittedName>
        <fullName evidence="1">Uncharacterized protein</fullName>
    </submittedName>
</protein>
<dbReference type="Proteomes" id="UP000000238">
    <property type="component" value="Chromosome"/>
</dbReference>
<dbReference type="EMBL" id="CP000155">
    <property type="protein sequence ID" value="ABC30413.1"/>
    <property type="molecule type" value="Genomic_DNA"/>
</dbReference>
<organism evidence="1 2">
    <name type="scientific">Hahella chejuensis (strain KCTC 2396)</name>
    <dbReference type="NCBI Taxonomy" id="349521"/>
    <lineage>
        <taxon>Bacteria</taxon>
        <taxon>Pseudomonadati</taxon>
        <taxon>Pseudomonadota</taxon>
        <taxon>Gammaproteobacteria</taxon>
        <taxon>Oceanospirillales</taxon>
        <taxon>Hahellaceae</taxon>
        <taxon>Hahella</taxon>
    </lineage>
</organism>
<dbReference type="STRING" id="349521.HCH_03673"/>
<evidence type="ECO:0000313" key="2">
    <source>
        <dbReference type="Proteomes" id="UP000000238"/>
    </source>
</evidence>
<dbReference type="KEGG" id="hch:HCH_03673"/>
<evidence type="ECO:0000313" key="1">
    <source>
        <dbReference type="EMBL" id="ABC30413.1"/>
    </source>
</evidence>
<sequence length="35" mass="4121">MTAKDIPYRIGRETIKPNGFCERRQWPFNGRSGTH</sequence>
<accession>Q2SG11</accession>
<reference evidence="1 2" key="1">
    <citation type="journal article" date="2005" name="Nucleic Acids Res.">
        <title>Genomic blueprint of Hahella chejuensis, a marine microbe producing an algicidal agent.</title>
        <authorList>
            <person name="Jeong H."/>
            <person name="Yim J.H."/>
            <person name="Lee C."/>
            <person name="Choi S.-H."/>
            <person name="Park Y.K."/>
            <person name="Yoon S.H."/>
            <person name="Hur C.-G."/>
            <person name="Kang H.-Y."/>
            <person name="Kim D."/>
            <person name="Lee H.H."/>
            <person name="Park K.H."/>
            <person name="Park S.-H."/>
            <person name="Park H.-S."/>
            <person name="Lee H.K."/>
            <person name="Oh T.K."/>
            <person name="Kim J.F."/>
        </authorList>
    </citation>
    <scope>NUCLEOTIDE SEQUENCE [LARGE SCALE GENOMIC DNA]</scope>
    <source>
        <strain evidence="1 2">KCTC 2396</strain>
    </source>
</reference>
<gene>
    <name evidence="1" type="ordered locus">HCH_03673</name>
</gene>
<name>Q2SG11_HAHCH</name>
<dbReference type="AlphaFoldDB" id="Q2SG11"/>